<dbReference type="InterPro" id="IPR051531">
    <property type="entry name" value="N-acetyltransferase"/>
</dbReference>
<dbReference type="EMBL" id="CP081150">
    <property type="protein sequence ID" value="QZA76628.1"/>
    <property type="molecule type" value="Genomic_DNA"/>
</dbReference>
<reference evidence="2 3" key="1">
    <citation type="submission" date="2021-08" db="EMBL/GenBank/DDBJ databases">
        <title>complete genome sequencing of Deefgea sp. D25.</title>
        <authorList>
            <person name="Bae J.-W."/>
            <person name="Gim D.-H."/>
        </authorList>
    </citation>
    <scope>NUCLEOTIDE SEQUENCE [LARGE SCALE GENOMIC DNA]</scope>
    <source>
        <strain evidence="2 3">D25</strain>
    </source>
</reference>
<evidence type="ECO:0000313" key="2">
    <source>
        <dbReference type="EMBL" id="QZA76628.1"/>
    </source>
</evidence>
<protein>
    <submittedName>
        <fullName evidence="2">GNAT family N-acetyltransferase</fullName>
    </submittedName>
</protein>
<feature type="domain" description="N-acetyltransferase" evidence="1">
    <location>
        <begin position="10"/>
        <end position="167"/>
    </location>
</feature>
<dbReference type="PANTHER" id="PTHR43792">
    <property type="entry name" value="GNAT FAMILY, PUTATIVE (AFU_ORTHOLOGUE AFUA_3G00765)-RELATED-RELATED"/>
    <property type="match status" value="1"/>
</dbReference>
<dbReference type="Pfam" id="PF13302">
    <property type="entry name" value="Acetyltransf_3"/>
    <property type="match status" value="1"/>
</dbReference>
<dbReference type="Proteomes" id="UP000825679">
    <property type="component" value="Chromosome"/>
</dbReference>
<dbReference type="SUPFAM" id="SSF55729">
    <property type="entry name" value="Acyl-CoA N-acyltransferases (Nat)"/>
    <property type="match status" value="1"/>
</dbReference>
<dbReference type="Gene3D" id="3.40.630.30">
    <property type="match status" value="1"/>
</dbReference>
<dbReference type="InterPro" id="IPR000182">
    <property type="entry name" value="GNAT_dom"/>
</dbReference>
<gene>
    <name evidence="2" type="ORF">K4H28_09820</name>
</gene>
<keyword evidence="3" id="KW-1185">Reference proteome</keyword>
<sequence length="184" mass="20992">MGIHIETARLILKSITEADRGFFSQLHQHPDVMRYVSDTLSADTINEKFNSRLTAWTKHSSHWLCLIMIDKRRNMPIGVTGFIPEWEPYQQAEVGFLLHPDEQGKGYGKESLQAVLKFAFNDCLFHKIKATVTEGNIASASLLEQAGFIQEGKIRDNSKLNMQWHNDLIYGLLNSEFSPILTKN</sequence>
<accession>A0ABX8Z6G6</accession>
<evidence type="ECO:0000259" key="1">
    <source>
        <dbReference type="PROSITE" id="PS51186"/>
    </source>
</evidence>
<dbReference type="CDD" id="cd04301">
    <property type="entry name" value="NAT_SF"/>
    <property type="match status" value="1"/>
</dbReference>
<proteinExistence type="predicted"/>
<dbReference type="PROSITE" id="PS51186">
    <property type="entry name" value="GNAT"/>
    <property type="match status" value="1"/>
</dbReference>
<dbReference type="InterPro" id="IPR016181">
    <property type="entry name" value="Acyl_CoA_acyltransferase"/>
</dbReference>
<evidence type="ECO:0000313" key="3">
    <source>
        <dbReference type="Proteomes" id="UP000825679"/>
    </source>
</evidence>
<dbReference type="PANTHER" id="PTHR43792:SF1">
    <property type="entry name" value="N-ACETYLTRANSFERASE DOMAIN-CONTAINING PROTEIN"/>
    <property type="match status" value="1"/>
</dbReference>
<organism evidence="2 3">
    <name type="scientific">Deefgea tanakiae</name>
    <dbReference type="NCBI Taxonomy" id="2865840"/>
    <lineage>
        <taxon>Bacteria</taxon>
        <taxon>Pseudomonadati</taxon>
        <taxon>Pseudomonadota</taxon>
        <taxon>Betaproteobacteria</taxon>
        <taxon>Neisseriales</taxon>
        <taxon>Chitinibacteraceae</taxon>
        <taxon>Deefgea</taxon>
    </lineage>
</organism>
<dbReference type="RefSeq" id="WP_221005033.1">
    <property type="nucleotide sequence ID" value="NZ_CP081150.1"/>
</dbReference>
<name>A0ABX8Z6G6_9NEIS</name>